<keyword evidence="3" id="KW-1185">Reference proteome</keyword>
<evidence type="ECO:0000313" key="2">
    <source>
        <dbReference type="EMBL" id="RUL87741.1"/>
    </source>
</evidence>
<feature type="signal peptide" evidence="1">
    <location>
        <begin position="1"/>
        <end position="24"/>
    </location>
</feature>
<reference evidence="2 3" key="1">
    <citation type="submission" date="2018-12" db="EMBL/GenBank/DDBJ databases">
        <authorList>
            <person name="Toschakov S.V."/>
        </authorList>
    </citation>
    <scope>NUCLEOTIDE SEQUENCE [LARGE SCALE GENOMIC DNA]</scope>
    <source>
        <strain evidence="2 3">GM2012</strain>
    </source>
</reference>
<dbReference type="EMBL" id="RYZH01000018">
    <property type="protein sequence ID" value="RUL87741.1"/>
    <property type="molecule type" value="Genomic_DNA"/>
</dbReference>
<dbReference type="InterPro" id="IPR029475">
    <property type="entry name" value="DUF6807"/>
</dbReference>
<keyword evidence="1" id="KW-0732">Signal</keyword>
<accession>A0A432MK15</accession>
<proteinExistence type="predicted"/>
<sequence>MRRLVVPLAIALAPVLLASPPSRAQSVPILVEAGDHDRSQTPVQAVLVLPEEFGRGTVALLASEGGRPIVGQLTAPSLLESSPGEVPRGHIIRELHFILPEMKAGESARFELSAPSVRASEMGGFSWRKSGQGDLLVKGDKPVLLYVRPTLDESSPEAREQTYKPFHHLFAPDGRLVTKGPGGLFTHHRGLFFGFNRVSYGDGKQADVWHARGKAYQSHEESVLEEAGPVVGRHRVRIDWHGQEGEVFAEETREVTAYAVAGKGFAIDFASRVETTAGPVRLDGDPQHAGVHFRASNQVADVTKDQTYYLRPDGKGQPGATRNWDPSTGEGPVNLPWNAMSFVLDGDRYTVAYLDRPDNPKEARYSERDYGRFGSYFEYELTAEHPLAVRYRLWLREGELTVEEAARLDADFDEPVQVRLLD</sequence>
<evidence type="ECO:0008006" key="4">
    <source>
        <dbReference type="Google" id="ProtNLM"/>
    </source>
</evidence>
<dbReference type="OrthoDB" id="253611at2"/>
<dbReference type="Pfam" id="PF14100">
    <property type="entry name" value="DUF6807"/>
    <property type="match status" value="1"/>
</dbReference>
<reference evidence="2 3" key="2">
    <citation type="submission" date="2019-01" db="EMBL/GenBank/DDBJ databases">
        <title>Tautonia sociabilis, a novel thermotolerant planctomycete of Isosphaeraceae family, isolated from a 4000 m deep subterranean habitat.</title>
        <authorList>
            <person name="Kovaleva O.L."/>
            <person name="Elcheninov A.G."/>
            <person name="Van Heerden E."/>
            <person name="Toshchakov S.V."/>
            <person name="Novikov A."/>
            <person name="Bonch-Osmolovskaya E.A."/>
            <person name="Kublanov I.V."/>
        </authorList>
    </citation>
    <scope>NUCLEOTIDE SEQUENCE [LARGE SCALE GENOMIC DNA]</scope>
    <source>
        <strain evidence="2 3">GM2012</strain>
    </source>
</reference>
<feature type="chain" id="PRO_5019196039" description="Methane oxygenase PmoA" evidence="1">
    <location>
        <begin position="25"/>
        <end position="422"/>
    </location>
</feature>
<comment type="caution">
    <text evidence="2">The sequence shown here is derived from an EMBL/GenBank/DDBJ whole genome shotgun (WGS) entry which is preliminary data.</text>
</comment>
<protein>
    <recommendedName>
        <fullName evidence="4">Methane oxygenase PmoA</fullName>
    </recommendedName>
</protein>
<dbReference type="AlphaFoldDB" id="A0A432MK15"/>
<dbReference type="RefSeq" id="WP_126725450.1">
    <property type="nucleotide sequence ID" value="NZ_RYZH01000018.1"/>
</dbReference>
<organism evidence="2 3">
    <name type="scientific">Tautonia sociabilis</name>
    <dbReference type="NCBI Taxonomy" id="2080755"/>
    <lineage>
        <taxon>Bacteria</taxon>
        <taxon>Pseudomonadati</taxon>
        <taxon>Planctomycetota</taxon>
        <taxon>Planctomycetia</taxon>
        <taxon>Isosphaerales</taxon>
        <taxon>Isosphaeraceae</taxon>
        <taxon>Tautonia</taxon>
    </lineage>
</organism>
<dbReference type="Proteomes" id="UP000280296">
    <property type="component" value="Unassembled WGS sequence"/>
</dbReference>
<name>A0A432MK15_9BACT</name>
<gene>
    <name evidence="2" type="ORF">TsocGM_11200</name>
</gene>
<evidence type="ECO:0000313" key="3">
    <source>
        <dbReference type="Proteomes" id="UP000280296"/>
    </source>
</evidence>
<evidence type="ECO:0000256" key="1">
    <source>
        <dbReference type="SAM" id="SignalP"/>
    </source>
</evidence>